<dbReference type="KEGG" id="acan:ACA1_283010"/>
<feature type="compositionally biased region" description="Basic and acidic residues" evidence="1">
    <location>
        <begin position="121"/>
        <end position="155"/>
    </location>
</feature>
<evidence type="ECO:0000313" key="3">
    <source>
        <dbReference type="Proteomes" id="UP000011083"/>
    </source>
</evidence>
<dbReference type="GeneID" id="14921992"/>
<accession>L8H7M1</accession>
<dbReference type="VEuPathDB" id="AmoebaDB:ACA1_283010"/>
<dbReference type="AlphaFoldDB" id="L8H7M1"/>
<reference evidence="2 3" key="1">
    <citation type="journal article" date="2013" name="Genome Biol.">
        <title>Genome of Acanthamoeba castellanii highlights extensive lateral gene transfer and early evolution of tyrosine kinase signaling.</title>
        <authorList>
            <person name="Clarke M."/>
            <person name="Lohan A.J."/>
            <person name="Liu B."/>
            <person name="Lagkouvardos I."/>
            <person name="Roy S."/>
            <person name="Zafar N."/>
            <person name="Bertelli C."/>
            <person name="Schilde C."/>
            <person name="Kianianmomeni A."/>
            <person name="Burglin T.R."/>
            <person name="Frech C."/>
            <person name="Turcotte B."/>
            <person name="Kopec K.O."/>
            <person name="Synnott J.M."/>
            <person name="Choo C."/>
            <person name="Paponov I."/>
            <person name="Finkler A."/>
            <person name="Soon Heng Tan C."/>
            <person name="Hutchins A.P."/>
            <person name="Weinmeier T."/>
            <person name="Rattei T."/>
            <person name="Chu J.S."/>
            <person name="Gimenez G."/>
            <person name="Irimia M."/>
            <person name="Rigden D.J."/>
            <person name="Fitzpatrick D.A."/>
            <person name="Lorenzo-Morales J."/>
            <person name="Bateman A."/>
            <person name="Chiu C.H."/>
            <person name="Tang P."/>
            <person name="Hegemann P."/>
            <person name="Fromm H."/>
            <person name="Raoult D."/>
            <person name="Greub G."/>
            <person name="Miranda-Saavedra D."/>
            <person name="Chen N."/>
            <person name="Nash P."/>
            <person name="Ginger M.L."/>
            <person name="Horn M."/>
            <person name="Schaap P."/>
            <person name="Caler L."/>
            <person name="Loftus B."/>
        </authorList>
    </citation>
    <scope>NUCLEOTIDE SEQUENCE [LARGE SCALE GENOMIC DNA]</scope>
    <source>
        <strain evidence="2 3">Neff</strain>
    </source>
</reference>
<proteinExistence type="predicted"/>
<dbReference type="Proteomes" id="UP000011083">
    <property type="component" value="Unassembled WGS sequence"/>
</dbReference>
<name>L8H7M1_ACACF</name>
<evidence type="ECO:0000256" key="1">
    <source>
        <dbReference type="SAM" id="MobiDB-lite"/>
    </source>
</evidence>
<protein>
    <submittedName>
        <fullName evidence="2">Uncharacterized protein</fullName>
    </submittedName>
</protein>
<sequence>MQQGEESSRAGGEANVAAEVVDLYGPDNEEYMRTPLVSPYPVPKLKVPEGVSRRFAARSGAPQQGGGGGYRDRGEEDRYQRSNRSEYEHHPRPPFRDHREGDHQGYADHQPQRPYASHKRSSPDDTRTTADDPSRRRRTDYAEDVHTRDRQERHRQQQQQQHHQHQQHPPRDAW</sequence>
<feature type="compositionally biased region" description="Basic and acidic residues" evidence="1">
    <location>
        <begin position="70"/>
        <end position="106"/>
    </location>
</feature>
<dbReference type="EMBL" id="KB007908">
    <property type="protein sequence ID" value="ELR21115.1"/>
    <property type="molecule type" value="Genomic_DNA"/>
</dbReference>
<evidence type="ECO:0000313" key="2">
    <source>
        <dbReference type="EMBL" id="ELR21115.1"/>
    </source>
</evidence>
<feature type="region of interest" description="Disordered" evidence="1">
    <location>
        <begin position="25"/>
        <end position="174"/>
    </location>
</feature>
<dbReference type="RefSeq" id="XP_004344858.1">
    <property type="nucleotide sequence ID" value="XM_004344808.1"/>
</dbReference>
<organism evidence="2 3">
    <name type="scientific">Acanthamoeba castellanii (strain ATCC 30010 / Neff)</name>
    <dbReference type="NCBI Taxonomy" id="1257118"/>
    <lineage>
        <taxon>Eukaryota</taxon>
        <taxon>Amoebozoa</taxon>
        <taxon>Discosea</taxon>
        <taxon>Longamoebia</taxon>
        <taxon>Centramoebida</taxon>
        <taxon>Acanthamoebidae</taxon>
        <taxon>Acanthamoeba</taxon>
    </lineage>
</organism>
<gene>
    <name evidence="2" type="ORF">ACA1_283010</name>
</gene>
<keyword evidence="3" id="KW-1185">Reference proteome</keyword>